<organism evidence="2 3">
    <name type="scientific">Acetobacter vaccinii</name>
    <dbReference type="NCBI Taxonomy" id="2592655"/>
    <lineage>
        <taxon>Bacteria</taxon>
        <taxon>Pseudomonadati</taxon>
        <taxon>Pseudomonadota</taxon>
        <taxon>Alphaproteobacteria</taxon>
        <taxon>Acetobacterales</taxon>
        <taxon>Acetobacteraceae</taxon>
        <taxon>Acetobacter</taxon>
    </lineage>
</organism>
<dbReference type="Proteomes" id="UP000324536">
    <property type="component" value="Chromosome"/>
</dbReference>
<reference evidence="2 3" key="1">
    <citation type="submission" date="2019-09" db="EMBL/GenBank/DDBJ databases">
        <title>Genome sequencing of strain KACC 21233.</title>
        <authorList>
            <person name="Heo J."/>
            <person name="Kim S.-J."/>
            <person name="Kim J.-S."/>
            <person name="Hong S.-B."/>
            <person name="Kwon S.-W."/>
        </authorList>
    </citation>
    <scope>NUCLEOTIDE SEQUENCE [LARGE SCALE GENOMIC DNA]</scope>
    <source>
        <strain evidence="2 3">KACC 21233</strain>
    </source>
</reference>
<sequence>MTDTSAAAALASSLRTATTGLAQKVYRASQPEHAAGVGVNVVSKSVDGSSATTKFDASGQLVPSSNEHKKSSAAASAVDLFA</sequence>
<dbReference type="AlphaFoldDB" id="A0A5C1YKU1"/>
<accession>A0A5C1YKU1</accession>
<dbReference type="OrthoDB" id="7219989at2"/>
<protein>
    <submittedName>
        <fullName evidence="2">Uncharacterized protein</fullName>
    </submittedName>
</protein>
<dbReference type="KEGG" id="acek:FLP30_03290"/>
<evidence type="ECO:0000313" key="3">
    <source>
        <dbReference type="Proteomes" id="UP000324536"/>
    </source>
</evidence>
<proteinExistence type="predicted"/>
<evidence type="ECO:0000256" key="1">
    <source>
        <dbReference type="SAM" id="MobiDB-lite"/>
    </source>
</evidence>
<dbReference type="EMBL" id="CP043506">
    <property type="protein sequence ID" value="QEO16894.1"/>
    <property type="molecule type" value="Genomic_DNA"/>
</dbReference>
<keyword evidence="3" id="KW-1185">Reference proteome</keyword>
<gene>
    <name evidence="2" type="ORF">FLP30_03290</name>
</gene>
<dbReference type="RefSeq" id="WP_149278574.1">
    <property type="nucleotide sequence ID" value="NZ_CP043506.1"/>
</dbReference>
<evidence type="ECO:0000313" key="2">
    <source>
        <dbReference type="EMBL" id="QEO16894.1"/>
    </source>
</evidence>
<name>A0A5C1YKU1_9PROT</name>
<feature type="region of interest" description="Disordered" evidence="1">
    <location>
        <begin position="49"/>
        <end position="82"/>
    </location>
</feature>
<feature type="compositionally biased region" description="Polar residues" evidence="1">
    <location>
        <begin position="49"/>
        <end position="65"/>
    </location>
</feature>